<name>A0A6D2IS34_9BRAS</name>
<dbReference type="PANTHER" id="PTHR19211">
    <property type="entry name" value="ATP-BINDING TRANSPORT PROTEIN-RELATED"/>
    <property type="match status" value="1"/>
</dbReference>
<reference evidence="3" key="1">
    <citation type="submission" date="2020-01" db="EMBL/GenBank/DDBJ databases">
        <authorList>
            <person name="Mishra B."/>
        </authorList>
    </citation>
    <scope>NUCLEOTIDE SEQUENCE [LARGE SCALE GENOMIC DNA]</scope>
</reference>
<evidence type="ECO:0000313" key="4">
    <source>
        <dbReference type="Proteomes" id="UP000467841"/>
    </source>
</evidence>
<feature type="coiled-coil region" evidence="2">
    <location>
        <begin position="33"/>
        <end position="91"/>
    </location>
</feature>
<keyword evidence="4" id="KW-1185">Reference proteome</keyword>
<dbReference type="InterPro" id="IPR050611">
    <property type="entry name" value="ABCF"/>
</dbReference>
<evidence type="ECO:0000256" key="1">
    <source>
        <dbReference type="ARBA" id="ARBA00022737"/>
    </source>
</evidence>
<proteinExistence type="predicted"/>
<evidence type="ECO:0000313" key="3">
    <source>
        <dbReference type="EMBL" id="CAA7030745.1"/>
    </source>
</evidence>
<dbReference type="InterPro" id="IPR027417">
    <property type="entry name" value="P-loop_NTPase"/>
</dbReference>
<accession>A0A6D2IS34</accession>
<evidence type="ECO:0000256" key="2">
    <source>
        <dbReference type="SAM" id="Coils"/>
    </source>
</evidence>
<dbReference type="AlphaFoldDB" id="A0A6D2IS34"/>
<sequence>MHRLVDLSTEADKSHVANRNMVVGDGTLPLEAVVSANEKLAKLRKEAEALEAAAALENPSSSSDDDTGVKLAQVYDKLHELKSNAAEARASKILAGLGFTEHMLASPTSEISGGWRMRISLLTMEETPVEYLLRLHPDQKGCSKQEAVRAQLGKFGLPSHNHVTPIGNLYGGQKATVVLASISMTKPHILVLDESTNHLDMQPIYALADALYSFKGGVVLVSYDSRLISRVCEDEEEKEI</sequence>
<dbReference type="OrthoDB" id="1112740at2759"/>
<keyword evidence="2" id="KW-0175">Coiled coil</keyword>
<dbReference type="EMBL" id="CACVBM020001097">
    <property type="protein sequence ID" value="CAA7030745.1"/>
    <property type="molecule type" value="Genomic_DNA"/>
</dbReference>
<dbReference type="SUPFAM" id="SSF52540">
    <property type="entry name" value="P-loop containing nucleoside triphosphate hydrolases"/>
    <property type="match status" value="1"/>
</dbReference>
<dbReference type="GO" id="GO:0005524">
    <property type="term" value="F:ATP binding"/>
    <property type="evidence" value="ECO:0007669"/>
    <property type="project" value="TreeGrafter"/>
</dbReference>
<dbReference type="PANTHER" id="PTHR19211:SF14">
    <property type="entry name" value="ATP-BINDING CASSETTE SUB-FAMILY F MEMBER 1"/>
    <property type="match status" value="1"/>
</dbReference>
<comment type="caution">
    <text evidence="3">The sequence shown here is derived from an EMBL/GenBank/DDBJ whole genome shotgun (WGS) entry which is preliminary data.</text>
</comment>
<organism evidence="3 4">
    <name type="scientific">Microthlaspi erraticum</name>
    <dbReference type="NCBI Taxonomy" id="1685480"/>
    <lineage>
        <taxon>Eukaryota</taxon>
        <taxon>Viridiplantae</taxon>
        <taxon>Streptophyta</taxon>
        <taxon>Embryophyta</taxon>
        <taxon>Tracheophyta</taxon>
        <taxon>Spermatophyta</taxon>
        <taxon>Magnoliopsida</taxon>
        <taxon>eudicotyledons</taxon>
        <taxon>Gunneridae</taxon>
        <taxon>Pentapetalae</taxon>
        <taxon>rosids</taxon>
        <taxon>malvids</taxon>
        <taxon>Brassicales</taxon>
        <taxon>Brassicaceae</taxon>
        <taxon>Coluteocarpeae</taxon>
        <taxon>Microthlaspi</taxon>
    </lineage>
</organism>
<protein>
    <submittedName>
        <fullName evidence="3">Uncharacterized protein</fullName>
    </submittedName>
</protein>
<dbReference type="Gene3D" id="3.40.50.300">
    <property type="entry name" value="P-loop containing nucleotide triphosphate hydrolases"/>
    <property type="match status" value="2"/>
</dbReference>
<gene>
    <name evidence="3" type="ORF">MERR_LOCUS17980</name>
</gene>
<dbReference type="Proteomes" id="UP000467841">
    <property type="component" value="Unassembled WGS sequence"/>
</dbReference>
<keyword evidence="1" id="KW-0677">Repeat</keyword>